<reference evidence="2 3" key="1">
    <citation type="submission" date="2019-03" db="EMBL/GenBank/DDBJ databases">
        <title>Genomic Encyclopedia of Type Strains, Phase IV (KMG-IV): sequencing the most valuable type-strain genomes for metagenomic binning, comparative biology and taxonomic classification.</title>
        <authorList>
            <person name="Goeker M."/>
        </authorList>
    </citation>
    <scope>NUCLEOTIDE SEQUENCE [LARGE SCALE GENOMIC DNA]</scope>
    <source>
        <strain evidence="2 3">DSM 13328</strain>
    </source>
</reference>
<comment type="caution">
    <text evidence="2">The sequence shown here is derived from an EMBL/GenBank/DDBJ whole genome shotgun (WGS) entry which is preliminary data.</text>
</comment>
<feature type="domain" description="Competence protein CoiA-like N-terminal" evidence="1">
    <location>
        <begin position="22"/>
        <end position="64"/>
    </location>
</feature>
<proteinExistence type="predicted"/>
<dbReference type="InterPro" id="IPR057253">
    <property type="entry name" value="CoiA-like_N"/>
</dbReference>
<dbReference type="Proteomes" id="UP000294855">
    <property type="component" value="Unassembled WGS sequence"/>
</dbReference>
<evidence type="ECO:0000259" key="1">
    <source>
        <dbReference type="Pfam" id="PF25164"/>
    </source>
</evidence>
<sequence length="253" mass="28929">MFDILYTVAIDEKGKIITVTDAEKGQKYSCPVCKTELILRKSGKTGKGSKRPHFSHKIITQNCTAETALHYSFKNLLAKELELYVTTNYEFNITWNCKLCNSNHSANLLEDVKFVRTEHDLILYRPDIALLDKNEKVLVAIEIVVSNPTAENKLLFYKEENIKYIQINLQSDTDIENIEEKASFPDDVDFCLQSKCDICKSDQFRKILHVIENKCLECGLPVKAAIISIENKQGSEYIYPKDFEAEEINCAIS</sequence>
<accession>A0A484F4H0</accession>
<dbReference type="OrthoDB" id="198036at2157"/>
<gene>
    <name evidence="2" type="ORF">C7391_0849</name>
</gene>
<dbReference type="RefSeq" id="WP_133517306.1">
    <property type="nucleotide sequence ID" value="NZ_JAHDUW010000002.1"/>
</dbReference>
<dbReference type="EMBL" id="SNYS01000007">
    <property type="protein sequence ID" value="TDQ69516.1"/>
    <property type="molecule type" value="Genomic_DNA"/>
</dbReference>
<evidence type="ECO:0000313" key="3">
    <source>
        <dbReference type="Proteomes" id="UP000294855"/>
    </source>
</evidence>
<keyword evidence="3" id="KW-1185">Reference proteome</keyword>
<protein>
    <recommendedName>
        <fullName evidence="1">Competence protein CoiA-like N-terminal domain-containing protein</fullName>
    </recommendedName>
</protein>
<dbReference type="AlphaFoldDB" id="A0A484F4H0"/>
<organism evidence="2 3">
    <name type="scientific">Methanimicrococcus blatticola</name>
    <dbReference type="NCBI Taxonomy" id="91560"/>
    <lineage>
        <taxon>Archaea</taxon>
        <taxon>Methanobacteriati</taxon>
        <taxon>Methanobacteriota</taxon>
        <taxon>Stenosarchaea group</taxon>
        <taxon>Methanomicrobia</taxon>
        <taxon>Methanosarcinales</taxon>
        <taxon>Methanosarcinaceae</taxon>
        <taxon>Methanimicrococcus</taxon>
    </lineage>
</organism>
<dbReference type="Pfam" id="PF25164">
    <property type="entry name" value="CoiA_N"/>
    <property type="match status" value="1"/>
</dbReference>
<evidence type="ECO:0000313" key="2">
    <source>
        <dbReference type="EMBL" id="TDQ69516.1"/>
    </source>
</evidence>
<name>A0A484F4H0_9EURY</name>